<proteinExistence type="inferred from homology"/>
<dbReference type="Pfam" id="PF11799">
    <property type="entry name" value="IMS_C"/>
    <property type="match status" value="1"/>
</dbReference>
<dbReference type="InterPro" id="IPR017961">
    <property type="entry name" value="DNA_pol_Y-fam_little_finger"/>
</dbReference>
<dbReference type="InterPro" id="IPR043128">
    <property type="entry name" value="Rev_trsase/Diguanyl_cyclase"/>
</dbReference>
<dbReference type="GO" id="GO:0003887">
    <property type="term" value="F:DNA-directed DNA polymerase activity"/>
    <property type="evidence" value="ECO:0007669"/>
    <property type="project" value="InterPro"/>
</dbReference>
<feature type="compositionally biased region" description="Basic and acidic residues" evidence="2">
    <location>
        <begin position="315"/>
        <end position="325"/>
    </location>
</feature>
<dbReference type="SUPFAM" id="SSF56672">
    <property type="entry name" value="DNA/RNA polymerases"/>
    <property type="match status" value="1"/>
</dbReference>
<sequence>MERHIIHLDIAAFGVAVEEVREPRLRGRPVVIGVPGAARAAVRCASIEAYRAGIRKGMPLAHARRWCRDLVVIPPNEILYRAASRSVYEVLGEFSPLVEPSSYGHLFIDITGTRRLFGEPRDVAARMRREISSRLSLRGTVGIASNKLVSRVAARIIQPDGDVCDVEHGGEAAFLAPLTVRVLPELKQDTEEVLVEELNIRLIRQLAVIPIGYLTVVFGRVAYVLHRQALGIDPTPVRPPQRRPAIVEEGFLAEDTNDDRRLLAELYAMSERAAHRLRKGGVVARRLTLTLRYADHVERVRRTRLDGRGQGSGRSRGDGRPRLDRAGFDERTTLDMYLFRHVESLFFQACDRRQRVRHLSIQLTDLIVRTRQLDLFGCTGENRAARSSGREGVQRDRELVAAIDRIREKYGGEAIRMGRVL</sequence>
<comment type="caution">
    <text evidence="4">The sequence shown here is derived from an EMBL/GenBank/DDBJ whole genome shotgun (WGS) entry which is preliminary data.</text>
</comment>
<reference evidence="4 5" key="1">
    <citation type="journal article" date="2015" name="Microbiome">
        <title>Genomic resolution of linkages in carbon, nitrogen, and sulfur cycling among widespread estuary sediment bacteria.</title>
        <authorList>
            <person name="Baker B.J."/>
            <person name="Lazar C.S."/>
            <person name="Teske A.P."/>
            <person name="Dick G.J."/>
        </authorList>
    </citation>
    <scope>NUCLEOTIDE SEQUENCE [LARGE SCALE GENOMIC DNA]</scope>
    <source>
        <strain evidence="4">SM23_40</strain>
    </source>
</reference>
<dbReference type="SUPFAM" id="SSF100879">
    <property type="entry name" value="Lesion bypass DNA polymerase (Y-family), little finger domain"/>
    <property type="match status" value="1"/>
</dbReference>
<dbReference type="GO" id="GO:0009432">
    <property type="term" value="P:SOS response"/>
    <property type="evidence" value="ECO:0007669"/>
    <property type="project" value="TreeGrafter"/>
</dbReference>
<dbReference type="Proteomes" id="UP000051717">
    <property type="component" value="Unassembled WGS sequence"/>
</dbReference>
<evidence type="ECO:0000256" key="1">
    <source>
        <dbReference type="ARBA" id="ARBA00010945"/>
    </source>
</evidence>
<feature type="region of interest" description="Disordered" evidence="2">
    <location>
        <begin position="302"/>
        <end position="325"/>
    </location>
</feature>
<dbReference type="GO" id="GO:0042276">
    <property type="term" value="P:error-prone translesion synthesis"/>
    <property type="evidence" value="ECO:0007669"/>
    <property type="project" value="TreeGrafter"/>
</dbReference>
<protein>
    <recommendedName>
        <fullName evidence="3">UmuC domain-containing protein</fullName>
    </recommendedName>
</protein>
<dbReference type="AlphaFoldDB" id="A0A0S8G3G5"/>
<gene>
    <name evidence="4" type="ORF">AMJ82_10265</name>
</gene>
<evidence type="ECO:0000259" key="3">
    <source>
        <dbReference type="PROSITE" id="PS50173"/>
    </source>
</evidence>
<dbReference type="InterPro" id="IPR022880">
    <property type="entry name" value="DNApol_IV"/>
</dbReference>
<dbReference type="Gene3D" id="3.30.70.270">
    <property type="match status" value="1"/>
</dbReference>
<dbReference type="GO" id="GO:0003684">
    <property type="term" value="F:damaged DNA binding"/>
    <property type="evidence" value="ECO:0007669"/>
    <property type="project" value="InterPro"/>
</dbReference>
<dbReference type="Gene3D" id="3.40.1170.60">
    <property type="match status" value="1"/>
</dbReference>
<dbReference type="InterPro" id="IPR043502">
    <property type="entry name" value="DNA/RNA_pol_sf"/>
</dbReference>
<dbReference type="GO" id="GO:0005829">
    <property type="term" value="C:cytosol"/>
    <property type="evidence" value="ECO:0007669"/>
    <property type="project" value="TreeGrafter"/>
</dbReference>
<dbReference type="EMBL" id="LJUI01000117">
    <property type="protein sequence ID" value="KPK67607.1"/>
    <property type="molecule type" value="Genomic_DNA"/>
</dbReference>
<evidence type="ECO:0000313" key="4">
    <source>
        <dbReference type="EMBL" id="KPK67607.1"/>
    </source>
</evidence>
<dbReference type="GO" id="GO:0006281">
    <property type="term" value="P:DNA repair"/>
    <property type="evidence" value="ECO:0007669"/>
    <property type="project" value="InterPro"/>
</dbReference>
<dbReference type="InterPro" id="IPR001126">
    <property type="entry name" value="UmuC"/>
</dbReference>
<name>A0A0S8G3G5_UNCT6</name>
<dbReference type="PANTHER" id="PTHR11076">
    <property type="entry name" value="DNA REPAIR POLYMERASE UMUC / TRANSFERASE FAMILY MEMBER"/>
    <property type="match status" value="1"/>
</dbReference>
<dbReference type="Pfam" id="PF00817">
    <property type="entry name" value="IMS"/>
    <property type="match status" value="1"/>
</dbReference>
<dbReference type="InterPro" id="IPR036775">
    <property type="entry name" value="DNA_pol_Y-fam_lit_finger_sf"/>
</dbReference>
<dbReference type="PROSITE" id="PS50173">
    <property type="entry name" value="UMUC"/>
    <property type="match status" value="1"/>
</dbReference>
<comment type="similarity">
    <text evidence="1">Belongs to the DNA polymerase type-Y family.</text>
</comment>
<evidence type="ECO:0000256" key="2">
    <source>
        <dbReference type="SAM" id="MobiDB-lite"/>
    </source>
</evidence>
<dbReference type="CDD" id="cd03586">
    <property type="entry name" value="PolY_Pol_IV_kappa"/>
    <property type="match status" value="1"/>
</dbReference>
<accession>A0A0S8G3G5</accession>
<dbReference type="PANTHER" id="PTHR11076:SF33">
    <property type="entry name" value="DNA POLYMERASE KAPPA"/>
    <property type="match status" value="1"/>
</dbReference>
<dbReference type="Gene3D" id="3.30.1490.100">
    <property type="entry name" value="DNA polymerase, Y-family, little finger domain"/>
    <property type="match status" value="1"/>
</dbReference>
<dbReference type="InterPro" id="IPR050116">
    <property type="entry name" value="DNA_polymerase-Y"/>
</dbReference>
<feature type="domain" description="UmuC" evidence="3">
    <location>
        <begin position="5"/>
        <end position="187"/>
    </location>
</feature>
<organism evidence="4 5">
    <name type="scientific">candidate division TA06 bacterium SM23_40</name>
    <dbReference type="NCBI Taxonomy" id="1703774"/>
    <lineage>
        <taxon>Bacteria</taxon>
        <taxon>Bacteria division TA06</taxon>
    </lineage>
</organism>
<evidence type="ECO:0000313" key="5">
    <source>
        <dbReference type="Proteomes" id="UP000051717"/>
    </source>
</evidence>